<dbReference type="Gene3D" id="3.30.342.10">
    <property type="entry name" value="DNA Polymerase, chain B, domain 1"/>
    <property type="match status" value="1"/>
</dbReference>
<keyword evidence="2 7" id="KW-0808">Transferase</keyword>
<dbReference type="AlphaFoldDB" id="A0A2N0NQT2"/>
<comment type="catalytic activity">
    <reaction evidence="6 7">
        <text>DNA(n) + a 2'-deoxyribonucleoside 5'-triphosphate = DNA(n+1) + diphosphate</text>
        <dbReference type="Rhea" id="RHEA:22508"/>
        <dbReference type="Rhea" id="RHEA-COMP:17339"/>
        <dbReference type="Rhea" id="RHEA-COMP:17340"/>
        <dbReference type="ChEBI" id="CHEBI:33019"/>
        <dbReference type="ChEBI" id="CHEBI:61560"/>
        <dbReference type="ChEBI" id="CHEBI:173112"/>
        <dbReference type="EC" id="2.7.7.7"/>
    </reaction>
</comment>
<comment type="similarity">
    <text evidence="1 7">Belongs to the DNA polymerase type-B family.</text>
</comment>
<dbReference type="InterPro" id="IPR050240">
    <property type="entry name" value="DNA_pol_type-B"/>
</dbReference>
<evidence type="ECO:0000256" key="8">
    <source>
        <dbReference type="SAM" id="Coils"/>
    </source>
</evidence>
<dbReference type="InterPro" id="IPR017964">
    <property type="entry name" value="DNA-dir_DNA_pol_B_CS"/>
</dbReference>
<dbReference type="Gene3D" id="3.90.1600.10">
    <property type="entry name" value="Palm domain of DNA polymerase"/>
    <property type="match status" value="1"/>
</dbReference>
<keyword evidence="8" id="KW-0175">Coiled coil</keyword>
<keyword evidence="3 7" id="KW-0548">Nucleotidyltransferase</keyword>
<keyword evidence="4 7" id="KW-0239">DNA-directed DNA polymerase</keyword>
<dbReference type="Proteomes" id="UP000232722">
    <property type="component" value="Unassembled WGS sequence"/>
</dbReference>
<evidence type="ECO:0000256" key="9">
    <source>
        <dbReference type="SAM" id="MobiDB-lite"/>
    </source>
</evidence>
<accession>A0A2N0NQT2</accession>
<dbReference type="GO" id="GO:0003677">
    <property type="term" value="F:DNA binding"/>
    <property type="evidence" value="ECO:0007669"/>
    <property type="project" value="UniProtKB-KW"/>
</dbReference>
<dbReference type="GO" id="GO:0000166">
    <property type="term" value="F:nucleotide binding"/>
    <property type="evidence" value="ECO:0007669"/>
    <property type="project" value="InterPro"/>
</dbReference>
<dbReference type="InterPro" id="IPR012337">
    <property type="entry name" value="RNaseH-like_sf"/>
</dbReference>
<dbReference type="VEuPathDB" id="FungiDB:RhiirA1_403199"/>
<dbReference type="PANTHER" id="PTHR10322">
    <property type="entry name" value="DNA POLYMERASE CATALYTIC SUBUNIT"/>
    <property type="match status" value="1"/>
</dbReference>
<dbReference type="Gene3D" id="1.10.132.60">
    <property type="entry name" value="DNA polymerase family B, C-terminal domain"/>
    <property type="match status" value="1"/>
</dbReference>
<evidence type="ECO:0000256" key="3">
    <source>
        <dbReference type="ARBA" id="ARBA00022695"/>
    </source>
</evidence>
<dbReference type="PRINTS" id="PR00106">
    <property type="entry name" value="DNAPOLB"/>
</dbReference>
<evidence type="ECO:0000256" key="2">
    <source>
        <dbReference type="ARBA" id="ARBA00022679"/>
    </source>
</evidence>
<feature type="coiled-coil region" evidence="8">
    <location>
        <begin position="810"/>
        <end position="844"/>
    </location>
</feature>
<dbReference type="InterPro" id="IPR023211">
    <property type="entry name" value="DNA_pol_palm_dom_sf"/>
</dbReference>
<dbReference type="InterPro" id="IPR006134">
    <property type="entry name" value="DNA-dir_DNA_pol_B_multi_dom"/>
</dbReference>
<evidence type="ECO:0000313" key="13">
    <source>
        <dbReference type="Proteomes" id="UP000232722"/>
    </source>
</evidence>
<dbReference type="Pfam" id="PF00136">
    <property type="entry name" value="DNA_pol_B"/>
    <property type="match status" value="3"/>
</dbReference>
<comment type="caution">
    <text evidence="12">The sequence shown here is derived from an EMBL/GenBank/DDBJ whole genome shotgun (WGS) entry which is preliminary data.</text>
</comment>
<keyword evidence="7" id="KW-0235">DNA replication</keyword>
<feature type="domain" description="DNA-directed DNA polymerase family B multifunctional" evidence="10">
    <location>
        <begin position="687"/>
        <end position="831"/>
    </location>
</feature>
<dbReference type="SUPFAM" id="SSF53098">
    <property type="entry name" value="Ribonuclease H-like"/>
    <property type="match status" value="1"/>
</dbReference>
<dbReference type="InterPro" id="IPR043502">
    <property type="entry name" value="DNA/RNA_pol_sf"/>
</dbReference>
<feature type="domain" description="DNA-directed DNA polymerase family B multifunctional" evidence="10">
    <location>
        <begin position="856"/>
        <end position="940"/>
    </location>
</feature>
<gene>
    <name evidence="12" type="ORF">RhiirA5_434022</name>
</gene>
<feature type="domain" description="DNA-directed DNA polymerase family B multifunctional" evidence="10">
    <location>
        <begin position="963"/>
        <end position="1173"/>
    </location>
</feature>
<evidence type="ECO:0000259" key="10">
    <source>
        <dbReference type="Pfam" id="PF00136"/>
    </source>
</evidence>
<evidence type="ECO:0000313" key="12">
    <source>
        <dbReference type="EMBL" id="PKB96922.1"/>
    </source>
</evidence>
<dbReference type="InterPro" id="IPR006133">
    <property type="entry name" value="DNA-dir_DNA_pol_B_exonuc"/>
</dbReference>
<organism evidence="12 13">
    <name type="scientific">Rhizophagus irregularis</name>
    <dbReference type="NCBI Taxonomy" id="588596"/>
    <lineage>
        <taxon>Eukaryota</taxon>
        <taxon>Fungi</taxon>
        <taxon>Fungi incertae sedis</taxon>
        <taxon>Mucoromycota</taxon>
        <taxon>Glomeromycotina</taxon>
        <taxon>Glomeromycetes</taxon>
        <taxon>Glomerales</taxon>
        <taxon>Glomeraceae</taxon>
        <taxon>Rhizophagus</taxon>
    </lineage>
</organism>
<dbReference type="PANTHER" id="PTHR10322:SF23">
    <property type="entry name" value="DNA POLYMERASE DELTA CATALYTIC SUBUNIT"/>
    <property type="match status" value="1"/>
</dbReference>
<evidence type="ECO:0000256" key="4">
    <source>
        <dbReference type="ARBA" id="ARBA00022932"/>
    </source>
</evidence>
<evidence type="ECO:0000256" key="7">
    <source>
        <dbReference type="RuleBase" id="RU000442"/>
    </source>
</evidence>
<reference evidence="12 13" key="2">
    <citation type="submission" date="2017-09" db="EMBL/GenBank/DDBJ databases">
        <title>Extensive intraspecific genome diversity in a model arbuscular mycorrhizal fungus.</title>
        <authorList>
            <person name="Chen E.C."/>
            <person name="Morin E."/>
            <person name="Beaudet D."/>
            <person name="Noel J."/>
            <person name="Ndikumana S."/>
            <person name="Charron P."/>
            <person name="St-Onge C."/>
            <person name="Giorgi J."/>
            <person name="Grigoriev I.V."/>
            <person name="Roux C."/>
            <person name="Martin F.M."/>
            <person name="Corradi N."/>
        </authorList>
    </citation>
    <scope>NUCLEOTIDE SEQUENCE [LARGE SCALE GENOMIC DNA]</scope>
    <source>
        <strain evidence="12 13">A5</strain>
    </source>
</reference>
<dbReference type="Gene3D" id="3.30.420.10">
    <property type="entry name" value="Ribonuclease H-like superfamily/Ribonuclease H"/>
    <property type="match status" value="1"/>
</dbReference>
<dbReference type="GO" id="GO:0003887">
    <property type="term" value="F:DNA-directed DNA polymerase activity"/>
    <property type="evidence" value="ECO:0007669"/>
    <property type="project" value="UniProtKB-KW"/>
</dbReference>
<dbReference type="SUPFAM" id="SSF56672">
    <property type="entry name" value="DNA/RNA polymerases"/>
    <property type="match status" value="1"/>
</dbReference>
<dbReference type="Gene3D" id="1.10.287.690">
    <property type="entry name" value="Helix hairpin bin"/>
    <property type="match status" value="1"/>
</dbReference>
<dbReference type="VEuPathDB" id="FungiDB:FUN_021254"/>
<dbReference type="PROSITE" id="PS00116">
    <property type="entry name" value="DNA_POLYMERASE_B"/>
    <property type="match status" value="1"/>
</dbReference>
<protein>
    <recommendedName>
        <fullName evidence="7">DNA polymerase</fullName>
        <ecNumber evidence="7">2.7.7.7</ecNumber>
    </recommendedName>
</protein>
<proteinExistence type="inferred from homology"/>
<keyword evidence="5 7" id="KW-0238">DNA-binding</keyword>
<name>A0A2N0NQT2_9GLOM</name>
<dbReference type="InterPro" id="IPR042087">
    <property type="entry name" value="DNA_pol_B_thumb"/>
</dbReference>
<sequence length="1219" mass="140214">MNHPSISAGGRGQNSEEIGKPVNIVNDRGYANVTDILDEDADLFDPEEIGKPVNIVNDRVSSDDSDILDEDADLFDSEEIGKPVSQGYTSEEIGKTVNIVNDRGYANEADEDADLFDSEEIGNPVNIVNDRVPSDDSACFEGEVIRYSGEEYLSGIPNRDDLVAENDDPEGSGLSVILNNALAKREEIPFMAVDVEESTEFKNGQAWYVLRLSGPLINGQKAVVTITGIQVFFDIFVPEDLPPDSFETKIRDILSGVTKWIKIEHVKAYPFRGYNPEKKSYLRIYTTNTKQRKIAMKAIQGKKYITASDDQFTYYRKVAREYGIQLSGWSMLREYKYLSGMRVSPLCAHAFWISIENFHPIEDVATLKDHFPISALTRDRTLVLTWDIETYSSRGMGEFPLAEYDEDCVFTICMTLHWKDDPKPLKQICLVDVESAPDPRWITIICGSQTNLLKAFALCWEAFAPDIQLGFNDSQYDWPFIMEKAKSMHLVEWMWKRMSGRQNRGETSESILQWNYYGRLGETKRVVRQETKYEEDDSDHASEFRRDAIRIKISPEDVFMSSFLKLPGCVPIDVRACFKRLYPRSEVEKGSSLKFYLKLCGLDSKADMPFIRLWKFYSDAIKRSFHECEGRDAEQESARNLHEIANYCIIDALRCQELVVKRNVINDYREVASIAYVSLFDTHYRANGMKVRNLLGAYAVKRDMLFSTIPCEEKEKGKYPGAYVFPPKKGIENRRPVTGLDFASLYPSLIMAYNLSPEKIILNQEEADIVEENGGRLHKIEFPFNGRTLRAWSVRHNNCSEKKGLYPTVLEDLFNKRVALKAKFALLRKEKERLEKLISTVEGKGKIVPVTLKIKHASLCFDYNCLNSKQFALKVYMNTFYGEAGNGDSPFFLRELAGGITTAGQYNINLVAKYVTGKGFGIKYGDTDSLYLTCPDRYYEKCDEAFAKGGLSSKEAYWTEMVKITMKVMDDFRNKVNAFLKANNGTSYLKMAYEEVLFPVCFTGKKKYFGIAHEEIVNFKPKKPFTKGIDTVKQGQTQIFRFVGEKIMREALDINNEHTIHQIVEDTLKEARHKRWDFNEFIAMATWKPKVKNQCNQRFMTRMREKGLKIPDPGERFSYVLVKGERQRDEKGRLIARRIADYMEYPETVKKYNMEIDIYYYLEKTLGMCARFINEDNRYQPPPSHKIMQISDLDEREKQIDVYSQKEAVKLLKNFIKGL</sequence>
<dbReference type="EC" id="2.7.7.7" evidence="7"/>
<evidence type="ECO:0000259" key="11">
    <source>
        <dbReference type="Pfam" id="PF03104"/>
    </source>
</evidence>
<dbReference type="GO" id="GO:0006261">
    <property type="term" value="P:DNA-templated DNA replication"/>
    <property type="evidence" value="ECO:0007669"/>
    <property type="project" value="TreeGrafter"/>
</dbReference>
<feature type="region of interest" description="Disordered" evidence="9">
    <location>
        <begin position="1"/>
        <end position="21"/>
    </location>
</feature>
<dbReference type="Pfam" id="PF03104">
    <property type="entry name" value="DNA_pol_B_exo1"/>
    <property type="match status" value="1"/>
</dbReference>
<dbReference type="EMBL" id="LLXJ01003543">
    <property type="protein sequence ID" value="PKB96922.1"/>
    <property type="molecule type" value="Genomic_DNA"/>
</dbReference>
<dbReference type="SMART" id="SM00486">
    <property type="entry name" value="POLBc"/>
    <property type="match status" value="1"/>
</dbReference>
<dbReference type="InterPro" id="IPR036397">
    <property type="entry name" value="RNaseH_sf"/>
</dbReference>
<feature type="domain" description="DNA-directed DNA polymerase family B exonuclease" evidence="11">
    <location>
        <begin position="379"/>
        <end position="494"/>
    </location>
</feature>
<reference evidence="12 13" key="1">
    <citation type="submission" date="2016-04" db="EMBL/GenBank/DDBJ databases">
        <title>Genome analyses suggest a sexual origin of heterokaryosis in a supposedly ancient asexual fungus.</title>
        <authorList>
            <person name="Ropars J."/>
            <person name="Sedzielewska K."/>
            <person name="Noel J."/>
            <person name="Charron P."/>
            <person name="Farinelli L."/>
            <person name="Marton T."/>
            <person name="Kruger M."/>
            <person name="Pelin A."/>
            <person name="Brachmann A."/>
            <person name="Corradi N."/>
        </authorList>
    </citation>
    <scope>NUCLEOTIDE SEQUENCE [LARGE SCALE GENOMIC DNA]</scope>
    <source>
        <strain evidence="12 13">A5</strain>
    </source>
</reference>
<evidence type="ECO:0000256" key="6">
    <source>
        <dbReference type="ARBA" id="ARBA00049244"/>
    </source>
</evidence>
<dbReference type="VEuPathDB" id="FungiDB:RhiirFUN_024770"/>
<evidence type="ECO:0000256" key="1">
    <source>
        <dbReference type="ARBA" id="ARBA00005755"/>
    </source>
</evidence>
<dbReference type="InterPro" id="IPR006172">
    <property type="entry name" value="DNA-dir_DNA_pol_B"/>
</dbReference>
<evidence type="ECO:0000256" key="5">
    <source>
        <dbReference type="ARBA" id="ARBA00023125"/>
    </source>
</evidence>